<comment type="caution">
    <text evidence="11">The sequence shown here is derived from an EMBL/GenBank/DDBJ whole genome shotgun (WGS) entry which is preliminary data.</text>
</comment>
<keyword evidence="3 8" id="KW-0791">Threonine biosynthesis</keyword>
<dbReference type="InterPro" id="IPR002575">
    <property type="entry name" value="Aminoglycoside_PTrfase"/>
</dbReference>
<proteinExistence type="inferred from homology"/>
<sequence>MAVFTEVSDKAAKALLKRVPLGDFVSLRGIEGGIENTNYFLTTSEGEYVLTLFERLRADQLPFYLYLMKHLAQAGIPVPDPQAESKTGDILLQVEGKPAAIVNKLRGKSQLAPQVAHCQSLGGMLARMHLAGQDFPRQQPNLRGLPWWNETVPVVLPHLEQPAAELLTSELAYQNHIAASSAYTALPRGPVHADLFRDNAMFDGDEMTGIFDFYFAGVDTLLFDIAVVMNDWCIDLATGVIDQARADALLAAYQAVRPFTAPERQLLPAMLRAGALRFWISRLWDFYLPREASMLKPHDPTHFERVLRARLASPFVLNTPAAIK</sequence>
<comment type="catalytic activity">
    <reaction evidence="8">
        <text>L-homoserine + ATP = O-phospho-L-homoserine + ADP + H(+)</text>
        <dbReference type="Rhea" id="RHEA:13985"/>
        <dbReference type="ChEBI" id="CHEBI:15378"/>
        <dbReference type="ChEBI" id="CHEBI:30616"/>
        <dbReference type="ChEBI" id="CHEBI:57476"/>
        <dbReference type="ChEBI" id="CHEBI:57590"/>
        <dbReference type="ChEBI" id="CHEBI:456216"/>
        <dbReference type="EC" id="2.7.1.39"/>
    </reaction>
</comment>
<dbReference type="CDD" id="cd05153">
    <property type="entry name" value="HomoserineK_II"/>
    <property type="match status" value="1"/>
</dbReference>
<feature type="domain" description="Aminoglycoside phosphotransferase" evidence="10">
    <location>
        <begin position="27"/>
        <end position="259"/>
    </location>
</feature>
<dbReference type="InterPro" id="IPR050249">
    <property type="entry name" value="Pseudomonas-type_ThrB"/>
</dbReference>
<accession>A0ABR6RF97</accession>
<evidence type="ECO:0000256" key="4">
    <source>
        <dbReference type="ARBA" id="ARBA00022741"/>
    </source>
</evidence>
<evidence type="ECO:0000256" key="6">
    <source>
        <dbReference type="ARBA" id="ARBA00022840"/>
    </source>
</evidence>
<evidence type="ECO:0000256" key="3">
    <source>
        <dbReference type="ARBA" id="ARBA00022697"/>
    </source>
</evidence>
<dbReference type="NCBIfam" id="TIGR00938">
    <property type="entry name" value="thrB_alt"/>
    <property type="match status" value="1"/>
</dbReference>
<evidence type="ECO:0000256" key="9">
    <source>
        <dbReference type="NCBIfam" id="TIGR00938"/>
    </source>
</evidence>
<dbReference type="PANTHER" id="PTHR21064:SF6">
    <property type="entry name" value="AMINOGLYCOSIDE PHOSPHOTRANSFERASE DOMAIN-CONTAINING PROTEIN"/>
    <property type="match status" value="1"/>
</dbReference>
<dbReference type="SUPFAM" id="SSF56112">
    <property type="entry name" value="Protein kinase-like (PK-like)"/>
    <property type="match status" value="1"/>
</dbReference>
<reference evidence="11 12" key="1">
    <citation type="submission" date="2020-08" db="EMBL/GenBank/DDBJ databases">
        <title>Functional genomics of gut bacteria from endangered species of beetles.</title>
        <authorList>
            <person name="Carlos-Shanley C."/>
        </authorList>
    </citation>
    <scope>NUCLEOTIDE SEQUENCE [LARGE SCALE GENOMIC DNA]</scope>
    <source>
        <strain evidence="11 12">S00124</strain>
    </source>
</reference>
<evidence type="ECO:0000259" key="10">
    <source>
        <dbReference type="Pfam" id="PF01636"/>
    </source>
</evidence>
<evidence type="ECO:0000313" key="12">
    <source>
        <dbReference type="Proteomes" id="UP000562492"/>
    </source>
</evidence>
<dbReference type="Gene3D" id="3.30.200.20">
    <property type="entry name" value="Phosphorylase Kinase, domain 1"/>
    <property type="match status" value="1"/>
</dbReference>
<keyword evidence="6 8" id="KW-0067">ATP-binding</keyword>
<comment type="similarity">
    <text evidence="7 8">Belongs to the pseudomonas-type ThrB family.</text>
</comment>
<dbReference type="Pfam" id="PF01636">
    <property type="entry name" value="APH"/>
    <property type="match status" value="1"/>
</dbReference>
<dbReference type="NCBIfam" id="NF003558">
    <property type="entry name" value="PRK05231.1"/>
    <property type="match status" value="1"/>
</dbReference>
<dbReference type="Proteomes" id="UP000562492">
    <property type="component" value="Unassembled WGS sequence"/>
</dbReference>
<protein>
    <recommendedName>
        <fullName evidence="8 9">Homoserine kinase</fullName>
        <shortName evidence="8">HK</shortName>
        <shortName evidence="8">HSK</shortName>
        <ecNumber evidence="8 9">2.7.1.39</ecNumber>
    </recommendedName>
</protein>
<evidence type="ECO:0000256" key="5">
    <source>
        <dbReference type="ARBA" id="ARBA00022777"/>
    </source>
</evidence>
<evidence type="ECO:0000256" key="2">
    <source>
        <dbReference type="ARBA" id="ARBA00022679"/>
    </source>
</evidence>
<dbReference type="EC" id="2.7.1.39" evidence="8 9"/>
<evidence type="ECO:0000313" key="11">
    <source>
        <dbReference type="EMBL" id="MBB6577829.1"/>
    </source>
</evidence>
<comment type="pathway">
    <text evidence="8">Amino-acid biosynthesis; L-threonine biosynthesis; L-threonine from L-aspartate: step 4/5.</text>
</comment>
<organism evidence="11 12">
    <name type="scientific">Comamonas odontotermitis</name>
    <dbReference type="NCBI Taxonomy" id="379895"/>
    <lineage>
        <taxon>Bacteria</taxon>
        <taxon>Pseudomonadati</taxon>
        <taxon>Pseudomonadota</taxon>
        <taxon>Betaproteobacteria</taxon>
        <taxon>Burkholderiales</taxon>
        <taxon>Comamonadaceae</taxon>
        <taxon>Comamonas</taxon>
    </lineage>
</organism>
<keyword evidence="12" id="KW-1185">Reference proteome</keyword>
<evidence type="ECO:0000256" key="1">
    <source>
        <dbReference type="ARBA" id="ARBA00022605"/>
    </source>
</evidence>
<keyword evidence="5 8" id="KW-0418">Kinase</keyword>
<dbReference type="PANTHER" id="PTHR21064">
    <property type="entry name" value="AMINOGLYCOSIDE PHOSPHOTRANSFERASE DOMAIN-CONTAINING PROTEIN-RELATED"/>
    <property type="match status" value="1"/>
</dbReference>
<evidence type="ECO:0000256" key="8">
    <source>
        <dbReference type="HAMAP-Rule" id="MF_00301"/>
    </source>
</evidence>
<dbReference type="InterPro" id="IPR005280">
    <property type="entry name" value="Homoserine_kinase_II"/>
</dbReference>
<keyword evidence="2 8" id="KW-0808">Transferase</keyword>
<keyword evidence="1 8" id="KW-0028">Amino-acid biosynthesis</keyword>
<gene>
    <name evidence="8" type="primary">thrB</name>
    <name evidence="11" type="ORF">HNP33_001887</name>
</gene>
<name>A0ABR6RF97_9BURK</name>
<dbReference type="HAMAP" id="MF_00301">
    <property type="entry name" value="Homoser_kinase_2"/>
    <property type="match status" value="1"/>
</dbReference>
<dbReference type="Gene3D" id="3.90.1200.10">
    <property type="match status" value="1"/>
</dbReference>
<dbReference type="RefSeq" id="WP_184707662.1">
    <property type="nucleotide sequence ID" value="NZ_JACHKZ010000009.1"/>
</dbReference>
<keyword evidence="4 8" id="KW-0547">Nucleotide-binding</keyword>
<dbReference type="GO" id="GO:0004413">
    <property type="term" value="F:homoserine kinase activity"/>
    <property type="evidence" value="ECO:0007669"/>
    <property type="project" value="UniProtKB-EC"/>
</dbReference>
<evidence type="ECO:0000256" key="7">
    <source>
        <dbReference type="ARBA" id="ARBA00038240"/>
    </source>
</evidence>
<dbReference type="EMBL" id="JACHKZ010000009">
    <property type="protein sequence ID" value="MBB6577829.1"/>
    <property type="molecule type" value="Genomic_DNA"/>
</dbReference>
<dbReference type="InterPro" id="IPR011009">
    <property type="entry name" value="Kinase-like_dom_sf"/>
</dbReference>